<sequence>MDPSLAESMGVNTENVLISCPISAENLPSFVNSLTRTATVDVIMVDIVAALGLQCELDHMIGVICQDVLIKPKTGQGFRHMDEVTYGGNALKFYAVLQLRIIKNRTAQD</sequence>
<evidence type="ECO:0000256" key="2">
    <source>
        <dbReference type="ARBA" id="ARBA00022741"/>
    </source>
</evidence>
<dbReference type="InterPro" id="IPR020587">
    <property type="entry name" value="RecA_monomer-monomer_interface"/>
</dbReference>
<organism evidence="6">
    <name type="scientific">Fagus sylvatica</name>
    <name type="common">Beechnut</name>
    <dbReference type="NCBI Taxonomy" id="28930"/>
    <lineage>
        <taxon>Eukaryota</taxon>
        <taxon>Viridiplantae</taxon>
        <taxon>Streptophyta</taxon>
        <taxon>Embryophyta</taxon>
        <taxon>Tracheophyta</taxon>
        <taxon>Spermatophyta</taxon>
        <taxon>Magnoliopsida</taxon>
        <taxon>eudicotyledons</taxon>
        <taxon>Gunneridae</taxon>
        <taxon>Pentapetalae</taxon>
        <taxon>rosids</taxon>
        <taxon>fabids</taxon>
        <taxon>Fagales</taxon>
        <taxon>Fagaceae</taxon>
        <taxon>Fagus</taxon>
    </lineage>
</organism>
<dbReference type="GO" id="GO:0006281">
    <property type="term" value="P:DNA repair"/>
    <property type="evidence" value="ECO:0007669"/>
    <property type="project" value="InterPro"/>
</dbReference>
<dbReference type="PRINTS" id="PR00142">
    <property type="entry name" value="RECA"/>
</dbReference>
<dbReference type="EMBL" id="OIVN01001493">
    <property type="protein sequence ID" value="SPC94624.1"/>
    <property type="molecule type" value="Genomic_DNA"/>
</dbReference>
<evidence type="ECO:0000313" key="6">
    <source>
        <dbReference type="EMBL" id="SPC94624.1"/>
    </source>
</evidence>
<evidence type="ECO:0000256" key="4">
    <source>
        <dbReference type="ARBA" id="ARBA00023172"/>
    </source>
</evidence>
<dbReference type="AlphaFoldDB" id="A0A2N9G6B0"/>
<name>A0A2N9G6B0_FAGSY</name>
<proteinExistence type="inferred from homology"/>
<reference evidence="6" key="1">
    <citation type="submission" date="2018-02" db="EMBL/GenBank/DDBJ databases">
        <authorList>
            <person name="Cohen D.B."/>
            <person name="Kent A.D."/>
        </authorList>
    </citation>
    <scope>NUCLEOTIDE SEQUENCE</scope>
</reference>
<gene>
    <name evidence="6" type="ORF">FSB_LOCUS22506</name>
</gene>
<dbReference type="GO" id="GO:0008094">
    <property type="term" value="F:ATP-dependent activity, acting on DNA"/>
    <property type="evidence" value="ECO:0007669"/>
    <property type="project" value="InterPro"/>
</dbReference>
<comment type="similarity">
    <text evidence="1">Belongs to the RecA family.</text>
</comment>
<keyword evidence="4" id="KW-0233">DNA recombination</keyword>
<dbReference type="InterPro" id="IPR027417">
    <property type="entry name" value="P-loop_NTPase"/>
</dbReference>
<evidence type="ECO:0000259" key="5">
    <source>
        <dbReference type="PROSITE" id="PS50163"/>
    </source>
</evidence>
<dbReference type="Gene3D" id="3.40.50.300">
    <property type="entry name" value="P-loop containing nucleotide triphosphate hydrolases"/>
    <property type="match status" value="1"/>
</dbReference>
<dbReference type="PROSITE" id="PS50163">
    <property type="entry name" value="RECA_3"/>
    <property type="match status" value="1"/>
</dbReference>
<dbReference type="PANTHER" id="PTHR45900:SF4">
    <property type="entry name" value="DNA REPAIR PROTEIN RECA HOMOLOG 2, MITOCHONDRIAL"/>
    <property type="match status" value="1"/>
</dbReference>
<accession>A0A2N9G6B0</accession>
<dbReference type="Pfam" id="PF00154">
    <property type="entry name" value="RecA_N"/>
    <property type="match status" value="1"/>
</dbReference>
<feature type="domain" description="RecA family profile 2" evidence="5">
    <location>
        <begin position="75"/>
        <end position="109"/>
    </location>
</feature>
<dbReference type="GO" id="GO:0003697">
    <property type="term" value="F:single-stranded DNA binding"/>
    <property type="evidence" value="ECO:0007669"/>
    <property type="project" value="InterPro"/>
</dbReference>
<dbReference type="InterPro" id="IPR013765">
    <property type="entry name" value="DNA_recomb/repair_RecA"/>
</dbReference>
<dbReference type="InterPro" id="IPR049428">
    <property type="entry name" value="RecA-like_N"/>
</dbReference>
<dbReference type="GO" id="GO:0006310">
    <property type="term" value="P:DNA recombination"/>
    <property type="evidence" value="ECO:0007669"/>
    <property type="project" value="UniProtKB-KW"/>
</dbReference>
<keyword evidence="3" id="KW-0067">ATP-binding</keyword>
<keyword evidence="2" id="KW-0547">Nucleotide-binding</keyword>
<dbReference type="PANTHER" id="PTHR45900">
    <property type="entry name" value="RECA"/>
    <property type="match status" value="1"/>
</dbReference>
<protein>
    <recommendedName>
        <fullName evidence="5">RecA family profile 2 domain-containing protein</fullName>
    </recommendedName>
</protein>
<evidence type="ECO:0000256" key="1">
    <source>
        <dbReference type="ARBA" id="ARBA00009391"/>
    </source>
</evidence>
<evidence type="ECO:0000256" key="3">
    <source>
        <dbReference type="ARBA" id="ARBA00022840"/>
    </source>
</evidence>
<dbReference type="GO" id="GO:0005524">
    <property type="term" value="F:ATP binding"/>
    <property type="evidence" value="ECO:0007669"/>
    <property type="project" value="UniProtKB-KW"/>
</dbReference>